<dbReference type="InterPro" id="IPR037523">
    <property type="entry name" value="VOC_core"/>
</dbReference>
<dbReference type="Pfam" id="PF00903">
    <property type="entry name" value="Glyoxalase"/>
    <property type="match status" value="1"/>
</dbReference>
<evidence type="ECO:0000259" key="1">
    <source>
        <dbReference type="PROSITE" id="PS51819"/>
    </source>
</evidence>
<dbReference type="OMA" id="GITVRME"/>
<dbReference type="Gene3D" id="3.10.180.10">
    <property type="entry name" value="2,3-Dihydroxybiphenyl 1,2-Dioxygenase, domain 1"/>
    <property type="match status" value="1"/>
</dbReference>
<dbReference type="AlphaFoldDB" id="I1I878"/>
<sequence length="138" mass="15275">MASGVVGPVLPNIVIYVEDVAKTTAFYAFAFGHTVRRLDHSRKWAEMETGSTILAFTPIHQKETDPHTGKVRLLKGPHERGPVEICFEYADVDAAYRRAVDNGAVAVSAPELKKWGQKVGYVRDLDGNVVRMGSHVRK</sequence>
<dbReference type="KEGG" id="bdi:100831759"/>
<dbReference type="HOGENOM" id="CLU_046006_18_1_1"/>
<dbReference type="InterPro" id="IPR004360">
    <property type="entry name" value="Glyas_Fos-R_dOase_dom"/>
</dbReference>
<proteinExistence type="predicted"/>
<dbReference type="SUPFAM" id="SSF54593">
    <property type="entry name" value="Glyoxalase/Bleomycin resistance protein/Dihydroxybiphenyl dioxygenase"/>
    <property type="match status" value="1"/>
</dbReference>
<reference evidence="2 3" key="1">
    <citation type="journal article" date="2010" name="Nature">
        <title>Genome sequencing and analysis of the model grass Brachypodium distachyon.</title>
        <authorList>
            <consortium name="International Brachypodium Initiative"/>
        </authorList>
    </citation>
    <scope>NUCLEOTIDE SEQUENCE [LARGE SCALE GENOMIC DNA]</scope>
    <source>
        <strain evidence="2 3">Bd21</strain>
    </source>
</reference>
<dbReference type="PANTHER" id="PTHR21366">
    <property type="entry name" value="GLYOXALASE FAMILY PROTEIN"/>
    <property type="match status" value="1"/>
</dbReference>
<feature type="domain" description="VOC" evidence="1">
    <location>
        <begin position="9"/>
        <end position="135"/>
    </location>
</feature>
<keyword evidence="4" id="KW-1185">Reference proteome</keyword>
<accession>I1I878</accession>
<evidence type="ECO:0000313" key="4">
    <source>
        <dbReference type="Proteomes" id="UP000008810"/>
    </source>
</evidence>
<dbReference type="PANTHER" id="PTHR21366:SF22">
    <property type="entry name" value="VOC DOMAIN-CONTAINING PROTEIN"/>
    <property type="match status" value="1"/>
</dbReference>
<dbReference type="RefSeq" id="XP_003574698.1">
    <property type="nucleotide sequence ID" value="XM_003574650.3"/>
</dbReference>
<dbReference type="InterPro" id="IPR029068">
    <property type="entry name" value="Glyas_Bleomycin-R_OHBP_Dase"/>
</dbReference>
<dbReference type="Gramene" id="KQJ98803">
    <property type="protein sequence ID" value="KQJ98803"/>
    <property type="gene ID" value="BRADI_3g39230v3"/>
</dbReference>
<dbReference type="InterPro" id="IPR050383">
    <property type="entry name" value="GlyoxalaseI/FosfomycinResist"/>
</dbReference>
<evidence type="ECO:0000313" key="3">
    <source>
        <dbReference type="EnsemblPlants" id="KQJ98803"/>
    </source>
</evidence>
<dbReference type="EnsemblPlants" id="KQJ98803">
    <property type="protein sequence ID" value="KQJ98803"/>
    <property type="gene ID" value="BRADI_3g39230v3"/>
</dbReference>
<dbReference type="GeneID" id="100831759"/>
<gene>
    <name evidence="3" type="primary">LOC100831759</name>
    <name evidence="2" type="ORF">BRADI_3g39230v3</name>
</gene>
<reference evidence="3" key="3">
    <citation type="submission" date="2018-08" db="UniProtKB">
        <authorList>
            <consortium name="EnsemblPlants"/>
        </authorList>
    </citation>
    <scope>IDENTIFICATION</scope>
    <source>
        <strain evidence="3">cv. Bd21</strain>
    </source>
</reference>
<name>I1I878_BRADI</name>
<reference evidence="2" key="2">
    <citation type="submission" date="2017-06" db="EMBL/GenBank/DDBJ databases">
        <title>WGS assembly of Brachypodium distachyon.</title>
        <authorList>
            <consortium name="The International Brachypodium Initiative"/>
            <person name="Lucas S."/>
            <person name="Harmon-Smith M."/>
            <person name="Lail K."/>
            <person name="Tice H."/>
            <person name="Grimwood J."/>
            <person name="Bruce D."/>
            <person name="Barry K."/>
            <person name="Shu S."/>
            <person name="Lindquist E."/>
            <person name="Wang M."/>
            <person name="Pitluck S."/>
            <person name="Vogel J.P."/>
            <person name="Garvin D.F."/>
            <person name="Mockler T.C."/>
            <person name="Schmutz J."/>
            <person name="Rokhsar D."/>
            <person name="Bevan M.W."/>
        </authorList>
    </citation>
    <scope>NUCLEOTIDE SEQUENCE</scope>
    <source>
        <strain evidence="2">Bd21</strain>
    </source>
</reference>
<dbReference type="OrthoDB" id="10066542at2759"/>
<dbReference type="PROSITE" id="PS51819">
    <property type="entry name" value="VOC"/>
    <property type="match status" value="1"/>
</dbReference>
<organism evidence="2">
    <name type="scientific">Brachypodium distachyon</name>
    <name type="common">Purple false brome</name>
    <name type="synonym">Trachynia distachya</name>
    <dbReference type="NCBI Taxonomy" id="15368"/>
    <lineage>
        <taxon>Eukaryota</taxon>
        <taxon>Viridiplantae</taxon>
        <taxon>Streptophyta</taxon>
        <taxon>Embryophyta</taxon>
        <taxon>Tracheophyta</taxon>
        <taxon>Spermatophyta</taxon>
        <taxon>Magnoliopsida</taxon>
        <taxon>Liliopsida</taxon>
        <taxon>Poales</taxon>
        <taxon>Poaceae</taxon>
        <taxon>BOP clade</taxon>
        <taxon>Pooideae</taxon>
        <taxon>Stipodae</taxon>
        <taxon>Brachypodieae</taxon>
        <taxon>Brachypodium</taxon>
    </lineage>
</organism>
<dbReference type="EMBL" id="CM000882">
    <property type="protein sequence ID" value="KQJ98803.1"/>
    <property type="molecule type" value="Genomic_DNA"/>
</dbReference>
<protein>
    <recommendedName>
        <fullName evidence="1">VOC domain-containing protein</fullName>
    </recommendedName>
</protein>
<dbReference type="Proteomes" id="UP000008810">
    <property type="component" value="Chromosome 3"/>
</dbReference>
<dbReference type="eggNOG" id="ENOG502RZNE">
    <property type="taxonomic scope" value="Eukaryota"/>
</dbReference>
<evidence type="ECO:0000313" key="2">
    <source>
        <dbReference type="EMBL" id="KQJ98803.1"/>
    </source>
</evidence>